<evidence type="ECO:0000313" key="2">
    <source>
        <dbReference type="EMBL" id="KFZ28900.1"/>
    </source>
</evidence>
<feature type="chain" id="PRO_5001899730" evidence="1">
    <location>
        <begin position="22"/>
        <end position="90"/>
    </location>
</feature>
<dbReference type="Proteomes" id="UP000053718">
    <property type="component" value="Unassembled WGS sequence"/>
</dbReference>
<evidence type="ECO:0000256" key="1">
    <source>
        <dbReference type="SAM" id="SignalP"/>
    </source>
</evidence>
<reference evidence="2 3" key="1">
    <citation type="submission" date="2014-06" db="EMBL/GenBank/DDBJ databases">
        <title>Draft genome sequence of Idiomarina sp. MCCC 1A10513.</title>
        <authorList>
            <person name="Du J."/>
            <person name="Lai Q."/>
            <person name="Shao Z."/>
        </authorList>
    </citation>
    <scope>NUCLEOTIDE SEQUENCE [LARGE SCALE GENOMIC DNA]</scope>
    <source>
        <strain evidence="2 3">MCCC 1A10513</strain>
    </source>
</reference>
<dbReference type="AlphaFoldDB" id="A0A094IMK4"/>
<proteinExistence type="predicted"/>
<gene>
    <name evidence="2" type="ORF">IDAT_06805</name>
</gene>
<sequence>MKKVIAGLALVVASFSGTAAADGMSLEEALANSLKAQTAQVKQQIVQQNKSGYDYALAALQHLAPQRYVVIAQVAATEQRKQDKVQSRGE</sequence>
<organism evidence="2 3">
    <name type="scientific">Pseudidiomarina atlantica</name>
    <dbReference type="NCBI Taxonomy" id="1517416"/>
    <lineage>
        <taxon>Bacteria</taxon>
        <taxon>Pseudomonadati</taxon>
        <taxon>Pseudomonadota</taxon>
        <taxon>Gammaproteobacteria</taxon>
        <taxon>Alteromonadales</taxon>
        <taxon>Idiomarinaceae</taxon>
        <taxon>Pseudidiomarina</taxon>
    </lineage>
</organism>
<accession>A0A094IMK4</accession>
<evidence type="ECO:0000313" key="3">
    <source>
        <dbReference type="Proteomes" id="UP000053718"/>
    </source>
</evidence>
<keyword evidence="3" id="KW-1185">Reference proteome</keyword>
<feature type="signal peptide" evidence="1">
    <location>
        <begin position="1"/>
        <end position="21"/>
    </location>
</feature>
<dbReference type="EMBL" id="JPIN01000006">
    <property type="protein sequence ID" value="KFZ28900.1"/>
    <property type="molecule type" value="Genomic_DNA"/>
</dbReference>
<keyword evidence="1" id="KW-0732">Signal</keyword>
<comment type="caution">
    <text evidence="2">The sequence shown here is derived from an EMBL/GenBank/DDBJ whole genome shotgun (WGS) entry which is preliminary data.</text>
</comment>
<dbReference type="STRING" id="1517416.IDAT_06805"/>
<name>A0A094IMK4_9GAMM</name>
<protein>
    <submittedName>
        <fullName evidence="2">Uncharacterized protein</fullName>
    </submittedName>
</protein>